<feature type="region of interest" description="Disordered" evidence="1">
    <location>
        <begin position="35"/>
        <end position="54"/>
    </location>
</feature>
<evidence type="ECO:0000313" key="2">
    <source>
        <dbReference type="EMBL" id="UMM33712.1"/>
    </source>
</evidence>
<evidence type="ECO:0000313" key="3">
    <source>
        <dbReference type="Proteomes" id="UP000829354"/>
    </source>
</evidence>
<feature type="compositionally biased region" description="Polar residues" evidence="1">
    <location>
        <begin position="35"/>
        <end position="45"/>
    </location>
</feature>
<proteinExistence type="predicted"/>
<dbReference type="AlphaFoldDB" id="A0AAE9JJL5"/>
<dbReference type="Proteomes" id="UP000829354">
    <property type="component" value="Chromosome V"/>
</dbReference>
<organism evidence="2 3">
    <name type="scientific">Caenorhabditis briggsae</name>
    <dbReference type="NCBI Taxonomy" id="6238"/>
    <lineage>
        <taxon>Eukaryota</taxon>
        <taxon>Metazoa</taxon>
        <taxon>Ecdysozoa</taxon>
        <taxon>Nematoda</taxon>
        <taxon>Chromadorea</taxon>
        <taxon>Rhabditida</taxon>
        <taxon>Rhabditina</taxon>
        <taxon>Rhabditomorpha</taxon>
        <taxon>Rhabditoidea</taxon>
        <taxon>Rhabditidae</taxon>
        <taxon>Peloderinae</taxon>
        <taxon>Caenorhabditis</taxon>
    </lineage>
</organism>
<dbReference type="EMBL" id="CP092624">
    <property type="protein sequence ID" value="UMM33712.1"/>
    <property type="molecule type" value="Genomic_DNA"/>
</dbReference>
<sequence>MDHGRRFRILLHSENFRSSPSTDLISHNLPPLSVTWPTNSDTPESLQKRKHGQMRLWTNSKTLSVPSANSSWLNDLESLLRKSRESVQKLPHQPRKRGSRF</sequence>
<accession>A0AAE9JJL5</accession>
<evidence type="ECO:0000256" key="1">
    <source>
        <dbReference type="SAM" id="MobiDB-lite"/>
    </source>
</evidence>
<protein>
    <submittedName>
        <fullName evidence="2">Uncharacterized protein</fullName>
    </submittedName>
</protein>
<gene>
    <name evidence="2" type="ORF">L5515_007086</name>
</gene>
<name>A0AAE9JJL5_CAEBR</name>
<keyword evidence="3" id="KW-1185">Reference proteome</keyword>
<reference evidence="2 3" key="1">
    <citation type="submission" date="2022-04" db="EMBL/GenBank/DDBJ databases">
        <title>Chromosome-level reference genomes for two strains of Caenorhabditis briggsae: an improved platform for comparative genomics.</title>
        <authorList>
            <person name="Stevens L."/>
            <person name="Andersen E."/>
        </authorList>
    </citation>
    <scope>NUCLEOTIDE SEQUENCE [LARGE SCALE GENOMIC DNA]</scope>
    <source>
        <strain evidence="2">VX34</strain>
        <tissue evidence="2">Whole-organism</tissue>
    </source>
</reference>